<proteinExistence type="predicted"/>
<sequence length="59" mass="6303">MAWHPTSCGEHPSPSAPEGGLLCRIRARVGCLSTGGFTTMLQARSQLLFSIITVQSSKE</sequence>
<reference evidence="1" key="1">
    <citation type="submission" date="2014-09" db="EMBL/GenBank/DDBJ databases">
        <authorList>
            <person name="Magalhaes I.L.F."/>
            <person name="Oliveira U."/>
            <person name="Santos F.R."/>
            <person name="Vidigal T.H.D.A."/>
            <person name="Brescovit A.D."/>
            <person name="Santos A.J."/>
        </authorList>
    </citation>
    <scope>NUCLEOTIDE SEQUENCE</scope>
    <source>
        <tissue evidence="1">Shoot tissue taken approximately 20 cm above the soil surface</tissue>
    </source>
</reference>
<reference evidence="1" key="2">
    <citation type="journal article" date="2015" name="Data Brief">
        <title>Shoot transcriptome of the giant reed, Arundo donax.</title>
        <authorList>
            <person name="Barrero R.A."/>
            <person name="Guerrero F.D."/>
            <person name="Moolhuijzen P."/>
            <person name="Goolsby J.A."/>
            <person name="Tidwell J."/>
            <person name="Bellgard S.E."/>
            <person name="Bellgard M.I."/>
        </authorList>
    </citation>
    <scope>NUCLEOTIDE SEQUENCE</scope>
    <source>
        <tissue evidence="1">Shoot tissue taken approximately 20 cm above the soil surface</tissue>
    </source>
</reference>
<organism evidence="1">
    <name type="scientific">Arundo donax</name>
    <name type="common">Giant reed</name>
    <name type="synonym">Donax arundinaceus</name>
    <dbReference type="NCBI Taxonomy" id="35708"/>
    <lineage>
        <taxon>Eukaryota</taxon>
        <taxon>Viridiplantae</taxon>
        <taxon>Streptophyta</taxon>
        <taxon>Embryophyta</taxon>
        <taxon>Tracheophyta</taxon>
        <taxon>Spermatophyta</taxon>
        <taxon>Magnoliopsida</taxon>
        <taxon>Liliopsida</taxon>
        <taxon>Poales</taxon>
        <taxon>Poaceae</taxon>
        <taxon>PACMAD clade</taxon>
        <taxon>Arundinoideae</taxon>
        <taxon>Arundineae</taxon>
        <taxon>Arundo</taxon>
    </lineage>
</organism>
<dbReference type="AlphaFoldDB" id="A0A0A9CCK0"/>
<protein>
    <submittedName>
        <fullName evidence="1">Uncharacterized protein</fullName>
    </submittedName>
</protein>
<name>A0A0A9CCK0_ARUDO</name>
<accession>A0A0A9CCK0</accession>
<evidence type="ECO:0000313" key="1">
    <source>
        <dbReference type="EMBL" id="JAD73326.1"/>
    </source>
</evidence>
<dbReference type="EMBL" id="GBRH01224569">
    <property type="protein sequence ID" value="JAD73326.1"/>
    <property type="molecule type" value="Transcribed_RNA"/>
</dbReference>